<evidence type="ECO:0000313" key="1">
    <source>
        <dbReference type="EMBL" id="CCH43178.1"/>
    </source>
</evidence>
<dbReference type="HOGENOM" id="CLU_466305_0_0_1"/>
<protein>
    <submittedName>
        <fullName evidence="1">Uncharacterized protein</fullName>
    </submittedName>
</protein>
<gene>
    <name evidence="1" type="ORF">BN7_2725</name>
</gene>
<name>K0KPT3_WICCF</name>
<sequence>MRSTPQVPSYKSYYKGPVVIRKPGQDDAFQKFIAVFKKKLNRKLYPEDTNDYNDLIARFFISQPLYTQKLLIDQLNQNLKKRPAYENLETSSLIAEFDDSAFMDDIMEMCPKIQIAMEEPRDCTPVYKWLDLVVEPNRDQIWLSIENINRAQIDLILFARVINPLLHLLVKIYGEVFFISLQQPIQIIDSVSRGFSRPNSLIEIDDLRCCIPFKSILKLPDADKINEANLLELNGVGEALEYMVNCKSRIGILSNFKTTVLLGFIPGSKKLHYKAISHKAENLTVLGALLTIWARAFENKNKYGKVMVGDLNKCQVNIISKLIGKHKVEVAKEFKNNIQESKGNMMSNSRNAKTVTFSFKQKKRFDKVFKWFDNLNFNKFDQHFQTFAMNPIDYNRFFGNQFPKLNKDEAQAYIVEINALNLAKYDRLVVEKLYDFQFIEDEIYKEYNAIIQEYEKIKALTKRRPQKIYQRTNISNGYLEIKVKEEFAICGPFIAHLRKPLSNFNHDKYKAELRKQLKLLHKNKMSIKNRASFSYEHNPTKLNPADVTINSEGNYCFKFPNGLKFTPEQDIEELEDLLKNNPVPY</sequence>
<comment type="caution">
    <text evidence="1">The sequence shown here is derived from an EMBL/GenBank/DDBJ whole genome shotgun (WGS) entry which is preliminary data.</text>
</comment>
<keyword evidence="2" id="KW-1185">Reference proteome</keyword>
<organism evidence="1 2">
    <name type="scientific">Wickerhamomyces ciferrii (strain ATCC 14091 / BCRC 22168 / CBS 111 / JCM 3599 / NBRC 0793 / NRRL Y-1031 F-60-10)</name>
    <name type="common">Yeast</name>
    <name type="synonym">Pichia ciferrii</name>
    <dbReference type="NCBI Taxonomy" id="1206466"/>
    <lineage>
        <taxon>Eukaryota</taxon>
        <taxon>Fungi</taxon>
        <taxon>Dikarya</taxon>
        <taxon>Ascomycota</taxon>
        <taxon>Saccharomycotina</taxon>
        <taxon>Saccharomycetes</taxon>
        <taxon>Phaffomycetales</taxon>
        <taxon>Wickerhamomycetaceae</taxon>
        <taxon>Wickerhamomyces</taxon>
    </lineage>
</organism>
<evidence type="ECO:0000313" key="2">
    <source>
        <dbReference type="Proteomes" id="UP000009328"/>
    </source>
</evidence>
<dbReference type="Proteomes" id="UP000009328">
    <property type="component" value="Unassembled WGS sequence"/>
</dbReference>
<dbReference type="InParanoid" id="K0KPT3"/>
<dbReference type="EMBL" id="CAIF01000070">
    <property type="protein sequence ID" value="CCH43178.1"/>
    <property type="molecule type" value="Genomic_DNA"/>
</dbReference>
<reference evidence="1 2" key="1">
    <citation type="journal article" date="2012" name="Eukaryot. Cell">
        <title>Draft genome sequence of Wickerhamomyces ciferrii NRRL Y-1031 F-60-10.</title>
        <authorList>
            <person name="Schneider J."/>
            <person name="Andrea H."/>
            <person name="Blom J."/>
            <person name="Jaenicke S."/>
            <person name="Ruckert C."/>
            <person name="Schorsch C."/>
            <person name="Szczepanowski R."/>
            <person name="Farwick M."/>
            <person name="Goesmann A."/>
            <person name="Puhler A."/>
            <person name="Schaffer S."/>
            <person name="Tauch A."/>
            <person name="Kohler T."/>
            <person name="Brinkrolf K."/>
        </authorList>
    </citation>
    <scope>NUCLEOTIDE SEQUENCE [LARGE SCALE GENOMIC DNA]</scope>
    <source>
        <strain evidence="2">ATCC 14091 / BCRC 22168 / CBS 111 / JCM 3599 / NBRC 0793 / NRRL Y-1031 F-60-10</strain>
    </source>
</reference>
<accession>K0KPT3</accession>
<proteinExistence type="predicted"/>
<dbReference type="AlphaFoldDB" id="K0KPT3"/>